<name>A0A7J2U308_9CREN</name>
<dbReference type="SUPFAM" id="SSF56317">
    <property type="entry name" value="Carbon-nitrogen hydrolase"/>
    <property type="match status" value="1"/>
</dbReference>
<dbReference type="InterPro" id="IPR003010">
    <property type="entry name" value="C-N_Hydrolase"/>
</dbReference>
<dbReference type="AlphaFoldDB" id="A0A7J2U308"/>
<accession>A0A7J2U308</accession>
<evidence type="ECO:0000259" key="1">
    <source>
        <dbReference type="Pfam" id="PF00795"/>
    </source>
</evidence>
<dbReference type="InterPro" id="IPR036526">
    <property type="entry name" value="C-N_Hydrolase_sf"/>
</dbReference>
<feature type="domain" description="CN hydrolase" evidence="1">
    <location>
        <begin position="21"/>
        <end position="244"/>
    </location>
</feature>
<dbReference type="EMBL" id="DSEU01000040">
    <property type="protein sequence ID" value="HEM67184.1"/>
    <property type="molecule type" value="Genomic_DNA"/>
</dbReference>
<organism evidence="2">
    <name type="scientific">Ignisphaera aggregans</name>
    <dbReference type="NCBI Taxonomy" id="334771"/>
    <lineage>
        <taxon>Archaea</taxon>
        <taxon>Thermoproteota</taxon>
        <taxon>Thermoprotei</taxon>
        <taxon>Desulfurococcales</taxon>
        <taxon>Desulfurococcaceae</taxon>
        <taxon>Ignisphaera</taxon>
    </lineage>
</organism>
<reference evidence="2" key="1">
    <citation type="journal article" date="2020" name="mSystems">
        <title>Genome- and Community-Level Interaction Insights into Carbon Utilization and Element Cycling Functions of Hydrothermarchaeota in Hydrothermal Sediment.</title>
        <authorList>
            <person name="Zhou Z."/>
            <person name="Liu Y."/>
            <person name="Xu W."/>
            <person name="Pan J."/>
            <person name="Luo Z.H."/>
            <person name="Li M."/>
        </authorList>
    </citation>
    <scope>NUCLEOTIDE SEQUENCE [LARGE SCALE GENOMIC DNA]</scope>
    <source>
        <strain evidence="2">SpSt-125</strain>
    </source>
</reference>
<evidence type="ECO:0000313" key="2">
    <source>
        <dbReference type="EMBL" id="HEM67184.1"/>
    </source>
</evidence>
<sequence length="269" mass="30348">MHINENAVRIAVLHTFVEFNAKKKNMDRISDAIKKVLHYEERVRMIVLPQMINGIAAYEEIARKGIKISGETIPGPFTDGLINISRMYGADLLAGPILERRGSKLYRSSTFISGSEVKRVIRQVMTGGRVSGHKEIPYIDLDNLGIGIYIADDMFYPEIALILSILNPNVTIFFPRIGNDIAKQQIIAKARTVESKNVAIMVGGIYMYKQEILAVIPTIVIDEEGDEIERVDKVDERIIVLNVNPKQHSNSIITNERKKLLKTLKKLLH</sequence>
<dbReference type="Pfam" id="PF00795">
    <property type="entry name" value="CN_hydrolase"/>
    <property type="match status" value="1"/>
</dbReference>
<gene>
    <name evidence="2" type="ORF">ENO26_06420</name>
</gene>
<dbReference type="Gene3D" id="3.60.110.10">
    <property type="entry name" value="Carbon-nitrogen hydrolase"/>
    <property type="match status" value="1"/>
</dbReference>
<protein>
    <recommendedName>
        <fullName evidence="1">CN hydrolase domain-containing protein</fullName>
    </recommendedName>
</protein>
<comment type="caution">
    <text evidence="2">The sequence shown here is derived from an EMBL/GenBank/DDBJ whole genome shotgun (WGS) entry which is preliminary data.</text>
</comment>
<proteinExistence type="predicted"/>